<dbReference type="Pfam" id="PF02171">
    <property type="entry name" value="Piwi"/>
    <property type="match status" value="1"/>
</dbReference>
<sequence>MDQNPFETIETIESAHDVGPIVFGPLYNESDQDSEQEADEYQLSSAAAYVSEEIRRMRSAGTIGTPVNLVVNCIKLFSNPDWKLQKYRVHFNPNIHTNIKEEMLIKHKSILKGFVFYGYHLYTPVKYGLEKFILYDYGGPDGSLVMITINHIGEIQESDLIRVPILMKLLLNCFCHSNCMRVESRYYDPEATVTNTRLGIKYLPGYEFGLSEVEGQLLLRIGLTNKFETTETVLDFLRVSCGNSRNSVSSLINNFKASIIGTVVLTSYNNKLYKIRGVNENLNIYSTFITEDGSKISYMDYYKQKWNITIIDVKQPMLKTTKHDENGTLKTVYLVPELCIITKLTKIIKNKTLVKELNQYANYGPNKTMIKYKQFFSKLHSKTKFIDTLKTWNLHLGEHFIKISGRVLPSFFLKSFAEVYPIGPLGNWTRELQFLGMIVIPKVESWVILTPSKYFLKVKKFTGTLRSVADLIAIRLPIPEIIQMNDTCQRTYMNHLDDIIKNNVHKLILCVVKSLHSNLSNKINRKLCIGAAVPSQLISLKQVIINDNLKCFKTAIRINCKLGGVPWLLQFPKQNYMAVGLDIYQDLHDKHKYFCAVMASMDDSYTRYFSFLELLRKNYISEFFVSTIAKAMYKFKDKNGTFPKGIIIYRDGLEFDTINNMNSICVSEIISLMRQRDEFFGGANFIIPFVYITIQKNYITKLFSQYGPTNYRNPPIGTIVDTGITDEIMYDFFLISHTTKSGILQPTYYRIVYNCFPYLPIDEIQMFTFMLTHMYFNCSHTIRVPAPCRMAYKLAYFSANTLKTTENILLHGFPFFF</sequence>
<dbReference type="Pfam" id="PF02170">
    <property type="entry name" value="PAZ"/>
    <property type="match status" value="1"/>
</dbReference>
<accession>A0A2S2NMG5</accession>
<dbReference type="Gene3D" id="2.170.260.10">
    <property type="entry name" value="paz domain"/>
    <property type="match status" value="1"/>
</dbReference>
<organism evidence="4">
    <name type="scientific">Schizaphis graminum</name>
    <name type="common">Green bug aphid</name>
    <dbReference type="NCBI Taxonomy" id="13262"/>
    <lineage>
        <taxon>Eukaryota</taxon>
        <taxon>Metazoa</taxon>
        <taxon>Ecdysozoa</taxon>
        <taxon>Arthropoda</taxon>
        <taxon>Hexapoda</taxon>
        <taxon>Insecta</taxon>
        <taxon>Pterygota</taxon>
        <taxon>Neoptera</taxon>
        <taxon>Paraneoptera</taxon>
        <taxon>Hemiptera</taxon>
        <taxon>Sternorrhyncha</taxon>
        <taxon>Aphidomorpha</taxon>
        <taxon>Aphidoidea</taxon>
        <taxon>Aphididae</taxon>
        <taxon>Aphidini</taxon>
        <taxon>Schizaphis</taxon>
    </lineage>
</organism>
<comment type="similarity">
    <text evidence="1">Belongs to the argonaute family.</text>
</comment>
<evidence type="ECO:0000259" key="2">
    <source>
        <dbReference type="PROSITE" id="PS50821"/>
    </source>
</evidence>
<dbReference type="InterPro" id="IPR036085">
    <property type="entry name" value="PAZ_dom_sf"/>
</dbReference>
<dbReference type="EMBL" id="GGMR01005746">
    <property type="protein sequence ID" value="MBY18365.1"/>
    <property type="molecule type" value="Transcribed_RNA"/>
</dbReference>
<evidence type="ECO:0000313" key="4">
    <source>
        <dbReference type="EMBL" id="MBY18365.1"/>
    </source>
</evidence>
<dbReference type="GO" id="GO:0003723">
    <property type="term" value="F:RNA binding"/>
    <property type="evidence" value="ECO:0007669"/>
    <property type="project" value="InterPro"/>
</dbReference>
<dbReference type="SMART" id="SM00949">
    <property type="entry name" value="PAZ"/>
    <property type="match status" value="1"/>
</dbReference>
<dbReference type="SUPFAM" id="SSF53098">
    <property type="entry name" value="Ribonuclease H-like"/>
    <property type="match status" value="1"/>
</dbReference>
<dbReference type="InterPro" id="IPR012337">
    <property type="entry name" value="RNaseH-like_sf"/>
</dbReference>
<dbReference type="AlphaFoldDB" id="A0A2S2NMG5"/>
<dbReference type="SUPFAM" id="SSF101690">
    <property type="entry name" value="PAZ domain"/>
    <property type="match status" value="1"/>
</dbReference>
<dbReference type="InterPro" id="IPR003100">
    <property type="entry name" value="PAZ_dom"/>
</dbReference>
<proteinExistence type="inferred from homology"/>
<name>A0A2S2NMG5_SCHGA</name>
<feature type="domain" description="PAZ" evidence="2">
    <location>
        <begin position="232"/>
        <end position="343"/>
    </location>
</feature>
<dbReference type="CDD" id="cd02845">
    <property type="entry name" value="PAZ_piwi_like"/>
    <property type="match status" value="1"/>
</dbReference>
<dbReference type="InterPro" id="IPR036397">
    <property type="entry name" value="RNaseH_sf"/>
</dbReference>
<dbReference type="PROSITE" id="PS50822">
    <property type="entry name" value="PIWI"/>
    <property type="match status" value="1"/>
</dbReference>
<feature type="domain" description="Piwi" evidence="3">
    <location>
        <begin position="507"/>
        <end position="803"/>
    </location>
</feature>
<evidence type="ECO:0000259" key="3">
    <source>
        <dbReference type="PROSITE" id="PS50822"/>
    </source>
</evidence>
<dbReference type="PANTHER" id="PTHR22891">
    <property type="entry name" value="EUKARYOTIC TRANSLATION INITIATION FACTOR 2C"/>
    <property type="match status" value="1"/>
</dbReference>
<dbReference type="PROSITE" id="PS50821">
    <property type="entry name" value="PAZ"/>
    <property type="match status" value="1"/>
</dbReference>
<dbReference type="GO" id="GO:0034587">
    <property type="term" value="P:piRNA processing"/>
    <property type="evidence" value="ECO:0007669"/>
    <property type="project" value="UniProtKB-ARBA"/>
</dbReference>
<gene>
    <name evidence="4" type="primary">piwi_7</name>
    <name evidence="4" type="ORF">g.28907</name>
</gene>
<dbReference type="InterPro" id="IPR003165">
    <property type="entry name" value="Piwi"/>
</dbReference>
<protein>
    <submittedName>
        <fullName evidence="4">Protein piwi</fullName>
    </submittedName>
</protein>
<evidence type="ECO:0000256" key="1">
    <source>
        <dbReference type="RuleBase" id="RU361178"/>
    </source>
</evidence>
<dbReference type="SMART" id="SM00950">
    <property type="entry name" value="Piwi"/>
    <property type="match status" value="1"/>
</dbReference>
<reference evidence="4" key="1">
    <citation type="submission" date="2018-04" db="EMBL/GenBank/DDBJ databases">
        <title>Transcriptome of Schizaphis graminum biotype I.</title>
        <authorList>
            <person name="Scully E.D."/>
            <person name="Geib S.M."/>
            <person name="Palmer N.A."/>
            <person name="Koch K."/>
            <person name="Bradshaw J."/>
            <person name="Heng-Moss T."/>
            <person name="Sarath G."/>
        </authorList>
    </citation>
    <scope>NUCLEOTIDE SEQUENCE</scope>
</reference>
<dbReference type="Gene3D" id="3.30.420.10">
    <property type="entry name" value="Ribonuclease H-like superfamily/Ribonuclease H"/>
    <property type="match status" value="1"/>
</dbReference>
<dbReference type="Gene3D" id="3.40.50.2300">
    <property type="match status" value="1"/>
</dbReference>